<organism evidence="2 3">
    <name type="scientific">Legionella hackeliae</name>
    <dbReference type="NCBI Taxonomy" id="449"/>
    <lineage>
        <taxon>Bacteria</taxon>
        <taxon>Pseudomonadati</taxon>
        <taxon>Pseudomonadota</taxon>
        <taxon>Gammaproteobacteria</taxon>
        <taxon>Legionellales</taxon>
        <taxon>Legionellaceae</taxon>
        <taxon>Legionella</taxon>
    </lineage>
</organism>
<feature type="transmembrane region" description="Helical" evidence="1">
    <location>
        <begin position="29"/>
        <end position="47"/>
    </location>
</feature>
<dbReference type="KEGG" id="lha:LHA_1694"/>
<evidence type="ECO:0000256" key="1">
    <source>
        <dbReference type="SAM" id="Phobius"/>
    </source>
</evidence>
<keyword evidence="1" id="KW-0472">Membrane</keyword>
<keyword evidence="1" id="KW-0812">Transmembrane</keyword>
<keyword evidence="3" id="KW-1185">Reference proteome</keyword>
<evidence type="ECO:0000313" key="2">
    <source>
        <dbReference type="EMBL" id="CEK10734.1"/>
    </source>
</evidence>
<reference evidence="3" key="1">
    <citation type="submission" date="2014-09" db="EMBL/GenBank/DDBJ databases">
        <authorList>
            <person name="Gomez-Valero L."/>
        </authorList>
    </citation>
    <scope>NUCLEOTIDE SEQUENCE [LARGE SCALE GENOMIC DNA]</scope>
    <source>
        <strain evidence="3">ATCC35250</strain>
    </source>
</reference>
<evidence type="ECO:0000313" key="3">
    <source>
        <dbReference type="Proteomes" id="UP000032803"/>
    </source>
</evidence>
<dbReference type="Proteomes" id="UP000032803">
    <property type="component" value="Chromosome I"/>
</dbReference>
<keyword evidence="1" id="KW-1133">Transmembrane helix</keyword>
<proteinExistence type="predicted"/>
<dbReference type="STRING" id="449.LHA_1694"/>
<accession>A0A0A8UVE5</accession>
<name>A0A0A8UVE5_LEGHA</name>
<feature type="transmembrane region" description="Helical" evidence="1">
    <location>
        <begin position="6"/>
        <end position="22"/>
    </location>
</feature>
<dbReference type="AlphaFoldDB" id="A0A0A8UVE5"/>
<dbReference type="EMBL" id="LN681225">
    <property type="protein sequence ID" value="CEK10734.1"/>
    <property type="molecule type" value="Genomic_DNA"/>
</dbReference>
<sequence length="51" mass="5867">MALLFQVGTYVCLASVWWIALWRHHQKISFLNLVLLSLSQLFVNQTIPPAV</sequence>
<dbReference type="HOGENOM" id="CLU_3100322_0_0_6"/>
<protein>
    <submittedName>
        <fullName evidence="2">Uncharacterized protein</fullName>
    </submittedName>
</protein>
<gene>
    <name evidence="2" type="ORF">LHA_1694</name>
</gene>